<feature type="region of interest" description="Disordered" evidence="1">
    <location>
        <begin position="15"/>
        <end position="49"/>
    </location>
</feature>
<dbReference type="Proteomes" id="UP001066276">
    <property type="component" value="Chromosome 1_1"/>
</dbReference>
<feature type="compositionally biased region" description="Polar residues" evidence="1">
    <location>
        <begin position="72"/>
        <end position="86"/>
    </location>
</feature>
<evidence type="ECO:0000313" key="3">
    <source>
        <dbReference type="Proteomes" id="UP001066276"/>
    </source>
</evidence>
<gene>
    <name evidence="2" type="ORF">NDU88_001281</name>
</gene>
<protein>
    <submittedName>
        <fullName evidence="2">Uncharacterized protein</fullName>
    </submittedName>
</protein>
<evidence type="ECO:0000256" key="1">
    <source>
        <dbReference type="SAM" id="MobiDB-lite"/>
    </source>
</evidence>
<feature type="region of interest" description="Disordered" evidence="1">
    <location>
        <begin position="62"/>
        <end position="100"/>
    </location>
</feature>
<proteinExistence type="predicted"/>
<organism evidence="2 3">
    <name type="scientific">Pleurodeles waltl</name>
    <name type="common">Iberian ribbed newt</name>
    <dbReference type="NCBI Taxonomy" id="8319"/>
    <lineage>
        <taxon>Eukaryota</taxon>
        <taxon>Metazoa</taxon>
        <taxon>Chordata</taxon>
        <taxon>Craniata</taxon>
        <taxon>Vertebrata</taxon>
        <taxon>Euteleostomi</taxon>
        <taxon>Amphibia</taxon>
        <taxon>Batrachia</taxon>
        <taxon>Caudata</taxon>
        <taxon>Salamandroidea</taxon>
        <taxon>Salamandridae</taxon>
        <taxon>Pleurodelinae</taxon>
        <taxon>Pleurodeles</taxon>
    </lineage>
</organism>
<dbReference type="EMBL" id="JANPWB010000001">
    <property type="protein sequence ID" value="KAJ1213649.1"/>
    <property type="molecule type" value="Genomic_DNA"/>
</dbReference>
<evidence type="ECO:0000313" key="2">
    <source>
        <dbReference type="EMBL" id="KAJ1213649.1"/>
    </source>
</evidence>
<reference evidence="2" key="1">
    <citation type="journal article" date="2022" name="bioRxiv">
        <title>Sequencing and chromosome-scale assembly of the giantPleurodeles waltlgenome.</title>
        <authorList>
            <person name="Brown T."/>
            <person name="Elewa A."/>
            <person name="Iarovenko S."/>
            <person name="Subramanian E."/>
            <person name="Araus A.J."/>
            <person name="Petzold A."/>
            <person name="Susuki M."/>
            <person name="Suzuki K.-i.T."/>
            <person name="Hayashi T."/>
            <person name="Toyoda A."/>
            <person name="Oliveira C."/>
            <person name="Osipova E."/>
            <person name="Leigh N.D."/>
            <person name="Simon A."/>
            <person name="Yun M.H."/>
        </authorList>
    </citation>
    <scope>NUCLEOTIDE SEQUENCE</scope>
    <source>
        <strain evidence="2">20211129_DDA</strain>
        <tissue evidence="2">Liver</tissue>
    </source>
</reference>
<name>A0AAV7WHV9_PLEWA</name>
<accession>A0AAV7WHV9</accession>
<comment type="caution">
    <text evidence="2">The sequence shown here is derived from an EMBL/GenBank/DDBJ whole genome shotgun (WGS) entry which is preliminary data.</text>
</comment>
<feature type="compositionally biased region" description="Polar residues" evidence="1">
    <location>
        <begin position="19"/>
        <end position="36"/>
    </location>
</feature>
<dbReference type="AlphaFoldDB" id="A0AAV7WHV9"/>
<keyword evidence="3" id="KW-1185">Reference proteome</keyword>
<sequence length="100" mass="10833">MFVHFTGCVSHRVSHATGLGSSQNSFSGSARSSPARFQQPAPGYSNVSLVGSQSNLNRLSDYAYRRDPPSCLPTTSSFQTPSSRHQITIPGLLQRQHLGK</sequence>